<reference evidence="12" key="1">
    <citation type="submission" date="2022-10" db="EMBL/GenBank/DDBJ databases">
        <authorList>
            <person name="Chen Y."/>
            <person name="Dougan E. K."/>
            <person name="Chan C."/>
            <person name="Rhodes N."/>
            <person name="Thang M."/>
        </authorList>
    </citation>
    <scope>NUCLEOTIDE SEQUENCE</scope>
</reference>
<dbReference type="InterPro" id="IPR014729">
    <property type="entry name" value="Rossmann-like_a/b/a_fold"/>
</dbReference>
<dbReference type="GO" id="GO:0006431">
    <property type="term" value="P:methionyl-tRNA aminoacylation"/>
    <property type="evidence" value="ECO:0007669"/>
    <property type="project" value="InterPro"/>
</dbReference>
<protein>
    <recommendedName>
        <fullName evidence="1">methionine--tRNA ligase</fullName>
        <ecNumber evidence="1">6.1.1.10</ecNumber>
    </recommendedName>
</protein>
<feature type="domain" description="Methionyl/Leucyl tRNA synthetase" evidence="10">
    <location>
        <begin position="7"/>
        <end position="149"/>
    </location>
</feature>
<dbReference type="Gene3D" id="2.170.220.10">
    <property type="match status" value="1"/>
</dbReference>
<comment type="catalytic activity">
    <reaction evidence="7">
        <text>tRNA(Met) + L-methionine + ATP = L-methionyl-tRNA(Met) + AMP + diphosphate</text>
        <dbReference type="Rhea" id="RHEA:13481"/>
        <dbReference type="Rhea" id="RHEA-COMP:9667"/>
        <dbReference type="Rhea" id="RHEA-COMP:9698"/>
        <dbReference type="ChEBI" id="CHEBI:30616"/>
        <dbReference type="ChEBI" id="CHEBI:33019"/>
        <dbReference type="ChEBI" id="CHEBI:57844"/>
        <dbReference type="ChEBI" id="CHEBI:78442"/>
        <dbReference type="ChEBI" id="CHEBI:78530"/>
        <dbReference type="ChEBI" id="CHEBI:456215"/>
        <dbReference type="EC" id="6.1.1.10"/>
    </reaction>
</comment>
<dbReference type="GO" id="GO:0005739">
    <property type="term" value="C:mitochondrion"/>
    <property type="evidence" value="ECO:0007669"/>
    <property type="project" value="UniProtKB-ARBA"/>
</dbReference>
<evidence type="ECO:0000256" key="6">
    <source>
        <dbReference type="ARBA" id="ARBA00023146"/>
    </source>
</evidence>
<evidence type="ECO:0000256" key="5">
    <source>
        <dbReference type="ARBA" id="ARBA00022917"/>
    </source>
</evidence>
<dbReference type="GO" id="GO:0016052">
    <property type="term" value="P:carbohydrate catabolic process"/>
    <property type="evidence" value="ECO:0007669"/>
    <property type="project" value="InterPro"/>
</dbReference>
<dbReference type="Pfam" id="PF09334">
    <property type="entry name" value="tRNA-synt_1g"/>
    <property type="match status" value="2"/>
</dbReference>
<dbReference type="EC" id="6.1.1.10" evidence="1"/>
<dbReference type="Gene3D" id="3.40.50.10320">
    <property type="entry name" value="LmbE-like"/>
    <property type="match status" value="1"/>
</dbReference>
<dbReference type="SUPFAM" id="SSF102588">
    <property type="entry name" value="LmbE-like"/>
    <property type="match status" value="1"/>
</dbReference>
<dbReference type="CDD" id="cd00814">
    <property type="entry name" value="MetRS_core"/>
    <property type="match status" value="1"/>
</dbReference>
<evidence type="ECO:0000259" key="9">
    <source>
        <dbReference type="Pfam" id="PF08264"/>
    </source>
</evidence>
<dbReference type="CDD" id="cd07957">
    <property type="entry name" value="Anticodon_Ia_Met"/>
    <property type="match status" value="1"/>
</dbReference>
<dbReference type="Gene3D" id="3.40.50.620">
    <property type="entry name" value="HUPs"/>
    <property type="match status" value="1"/>
</dbReference>
<dbReference type="SUPFAM" id="SSF110296">
    <property type="entry name" value="Oligoxyloglucan reducing end-specific cellobiohydrolase"/>
    <property type="match status" value="2"/>
</dbReference>
<dbReference type="FunFam" id="2.170.220.10:FF:000001">
    <property type="entry name" value="methionine--tRNA ligase, mitochondrial"/>
    <property type="match status" value="1"/>
</dbReference>
<gene>
    <name evidence="12" type="ORF">C1SCF055_LOCUS361</name>
</gene>
<dbReference type="Gene3D" id="1.10.730.10">
    <property type="entry name" value="Isoleucyl-tRNA Synthetase, Domain 1"/>
    <property type="match status" value="1"/>
</dbReference>
<evidence type="ECO:0000259" key="8">
    <source>
        <dbReference type="Pfam" id="PF06452"/>
    </source>
</evidence>
<dbReference type="InterPro" id="IPR010502">
    <property type="entry name" value="Carb-bd_dom_fam9"/>
</dbReference>
<dbReference type="InterPro" id="IPR015413">
    <property type="entry name" value="Methionyl/Leucyl_tRNA_Synth"/>
</dbReference>
<keyword evidence="14" id="KW-1185">Reference proteome</keyword>
<dbReference type="SUPFAM" id="SSF49344">
    <property type="entry name" value="CBD9-like"/>
    <property type="match status" value="1"/>
</dbReference>
<dbReference type="InterPro" id="IPR015943">
    <property type="entry name" value="WD40/YVTN_repeat-like_dom_sf"/>
</dbReference>
<evidence type="ECO:0000256" key="2">
    <source>
        <dbReference type="ARBA" id="ARBA00022598"/>
    </source>
</evidence>
<dbReference type="PANTHER" id="PTHR43326">
    <property type="entry name" value="METHIONYL-TRNA SYNTHETASE"/>
    <property type="match status" value="1"/>
</dbReference>
<comment type="caution">
    <text evidence="12">The sequence shown here is derived from an EMBL/GenBank/DDBJ whole genome shotgun (WGS) entry which is preliminary data.</text>
</comment>
<evidence type="ECO:0000256" key="1">
    <source>
        <dbReference type="ARBA" id="ARBA00012838"/>
    </source>
</evidence>
<organism evidence="12">
    <name type="scientific">Cladocopium goreaui</name>
    <dbReference type="NCBI Taxonomy" id="2562237"/>
    <lineage>
        <taxon>Eukaryota</taxon>
        <taxon>Sar</taxon>
        <taxon>Alveolata</taxon>
        <taxon>Dinophyceae</taxon>
        <taxon>Suessiales</taxon>
        <taxon>Symbiodiniaceae</taxon>
        <taxon>Cladocopium</taxon>
    </lineage>
</organism>
<feature type="domain" description="Photosynthesis system II assembly factor Ycf48/Hcf136-like" evidence="11">
    <location>
        <begin position="773"/>
        <end position="849"/>
    </location>
</feature>
<dbReference type="GO" id="GO:0004553">
    <property type="term" value="F:hydrolase activity, hydrolyzing O-glycosyl compounds"/>
    <property type="evidence" value="ECO:0007669"/>
    <property type="project" value="InterPro"/>
</dbReference>
<evidence type="ECO:0000256" key="4">
    <source>
        <dbReference type="ARBA" id="ARBA00022840"/>
    </source>
</evidence>
<dbReference type="OrthoDB" id="24670at2759"/>
<dbReference type="Proteomes" id="UP001152797">
    <property type="component" value="Unassembled WGS sequence"/>
</dbReference>
<dbReference type="PANTHER" id="PTHR43326:SF1">
    <property type="entry name" value="METHIONINE--TRNA LIGASE, MITOCHONDRIAL"/>
    <property type="match status" value="1"/>
</dbReference>
<dbReference type="Gene3D" id="2.60.40.1190">
    <property type="match status" value="1"/>
</dbReference>
<name>A0A9P1BHV6_9DINO</name>
<dbReference type="InterPro" id="IPR036397">
    <property type="entry name" value="RNaseH_sf"/>
</dbReference>
<dbReference type="Pfam" id="PF08264">
    <property type="entry name" value="Anticodon_1"/>
    <property type="match status" value="1"/>
</dbReference>
<evidence type="ECO:0000259" key="11">
    <source>
        <dbReference type="Pfam" id="PF14870"/>
    </source>
</evidence>
<reference evidence="13 14" key="2">
    <citation type="submission" date="2024-05" db="EMBL/GenBank/DDBJ databases">
        <authorList>
            <person name="Chen Y."/>
            <person name="Shah S."/>
            <person name="Dougan E. K."/>
            <person name="Thang M."/>
            <person name="Chan C."/>
        </authorList>
    </citation>
    <scope>NUCLEOTIDE SEQUENCE [LARGE SCALE GENOMIC DNA]</scope>
</reference>
<dbReference type="GO" id="GO:0030246">
    <property type="term" value="F:carbohydrate binding"/>
    <property type="evidence" value="ECO:0007669"/>
    <property type="project" value="InterPro"/>
</dbReference>
<accession>A0A9P1BHV6</accession>
<dbReference type="EMBL" id="CAMXCT020000001">
    <property type="protein sequence ID" value="CAL1125146.1"/>
    <property type="molecule type" value="Genomic_DNA"/>
</dbReference>
<dbReference type="InterPro" id="IPR024078">
    <property type="entry name" value="LmbE-like_dom_sf"/>
</dbReference>
<dbReference type="SUPFAM" id="SSF53098">
    <property type="entry name" value="Ribonuclease H-like"/>
    <property type="match status" value="1"/>
</dbReference>
<keyword evidence="3" id="KW-0547">Nucleotide-binding</keyword>
<dbReference type="InterPro" id="IPR013155">
    <property type="entry name" value="M/V/L/I-tRNA-synth_anticd-bd"/>
</dbReference>
<dbReference type="InterPro" id="IPR009080">
    <property type="entry name" value="tRNAsynth_Ia_anticodon-bd"/>
</dbReference>
<keyword evidence="6" id="KW-0030">Aminoacyl-tRNA synthetase</keyword>
<evidence type="ECO:0000256" key="3">
    <source>
        <dbReference type="ARBA" id="ARBA00022741"/>
    </source>
</evidence>
<dbReference type="InterPro" id="IPR014758">
    <property type="entry name" value="Met-tRNA_synth"/>
</dbReference>
<feature type="domain" description="Methionyl/Leucyl tRNA synthetase" evidence="10">
    <location>
        <begin position="158"/>
        <end position="367"/>
    </location>
</feature>
<dbReference type="InterPro" id="IPR028203">
    <property type="entry name" value="PSII_CF48-like_dom"/>
</dbReference>
<evidence type="ECO:0000313" key="12">
    <source>
        <dbReference type="EMBL" id="CAI3971771.1"/>
    </source>
</evidence>
<dbReference type="Pfam" id="PF06452">
    <property type="entry name" value="CBM9_1"/>
    <property type="match status" value="1"/>
</dbReference>
<dbReference type="Pfam" id="PF14870">
    <property type="entry name" value="PSII_BNR"/>
    <property type="match status" value="2"/>
</dbReference>
<dbReference type="Gene3D" id="2.130.10.10">
    <property type="entry name" value="YVTN repeat-like/Quinoprotein amine dehydrogenase"/>
    <property type="match status" value="2"/>
</dbReference>
<evidence type="ECO:0000313" key="13">
    <source>
        <dbReference type="EMBL" id="CAL4759083.1"/>
    </source>
</evidence>
<dbReference type="EMBL" id="CAMXCT010000001">
    <property type="protein sequence ID" value="CAI3971771.1"/>
    <property type="molecule type" value="Genomic_DNA"/>
</dbReference>
<dbReference type="HAMAP" id="MF_01228">
    <property type="entry name" value="Met_tRNA_synth_type2"/>
    <property type="match status" value="1"/>
</dbReference>
<dbReference type="InterPro" id="IPR023457">
    <property type="entry name" value="Met-tRNA_synth_2"/>
</dbReference>
<dbReference type="InterPro" id="IPR033911">
    <property type="entry name" value="MetRS_core"/>
</dbReference>
<dbReference type="GO" id="GO:0003676">
    <property type="term" value="F:nucleic acid binding"/>
    <property type="evidence" value="ECO:0007669"/>
    <property type="project" value="InterPro"/>
</dbReference>
<feature type="domain" description="Photosynthesis system II assembly factor Ycf48/Hcf136-like" evidence="11">
    <location>
        <begin position="584"/>
        <end position="718"/>
    </location>
</feature>
<keyword evidence="2 13" id="KW-0436">Ligase</keyword>
<dbReference type="NCBIfam" id="TIGR00398">
    <property type="entry name" value="metG"/>
    <property type="match status" value="1"/>
</dbReference>
<proteinExistence type="inferred from homology"/>
<dbReference type="GO" id="GO:0004825">
    <property type="term" value="F:methionine-tRNA ligase activity"/>
    <property type="evidence" value="ECO:0007669"/>
    <property type="project" value="UniProtKB-EC"/>
</dbReference>
<dbReference type="EMBL" id="CAMXCT030000001">
    <property type="protein sequence ID" value="CAL4759083.1"/>
    <property type="molecule type" value="Genomic_DNA"/>
</dbReference>
<dbReference type="InterPro" id="IPR012337">
    <property type="entry name" value="RNaseH-like_sf"/>
</dbReference>
<dbReference type="GO" id="GO:0005524">
    <property type="term" value="F:ATP binding"/>
    <property type="evidence" value="ECO:0007669"/>
    <property type="project" value="UniProtKB-KW"/>
</dbReference>
<evidence type="ECO:0000256" key="7">
    <source>
        <dbReference type="ARBA" id="ARBA00047364"/>
    </source>
</evidence>
<sequence>MPRGSFYITTAIDYPNSRPHIGTAFEKIGADIQARYRRQQGWDVHLQMGNDENTIKVVERANELGLDPKAYVDGMAGEFREVWDALDISYDGFIQTSEERHAVGCQRFIQKVYDAGDIYKRNYEALYCEGCEEFKTTSQLTPEGRCPNHPNRELRHVEEENYFFRLSAYGERLLELYEKRPEFIQPESRRNEIISLVRGGLEDVSISRRDFTWGIDIPWDAEHKIYVWFDALLNYITGIGYGTDDAAFERRWPADVHFIGKDITRFHCALWPAMLWSAGVELPKTVFAHGFVYIKDETTDEVQKISKSLGNVIEPMDIIRAFSSDAFRFYFMRECPFGGDGEFSYGRFAGCYNSDLANNLGNLFSRTVSMALRYFDGVLPDSKSIEPNAVFEGMDLGETVAKVAADIEACRYSVALETIWRNVLDRGNQYIEQQKPWQLANEKKPEYDLKACGEVLTNLAESLRVAAILLKPFLPTASERIYAGFNYPTPWDEADFEKIANRPTQTEDLKVTAPLNADGKIDPLFPKIDEVPQMELFNPITNLSSKLLARLILAFIFLCTLICMEAWGQEFANGPQQPSGAKAMQEDAELADVFFLDPMRGWAVGDRGAIWHTLDGGRHWRLQQVEPDCRFTSIHFADERHGWIAGGWTEPYTGVSRAVLLRTADGGEHWRPERIDTLPKLHRVKFFDADRGAAIAEPSSMYPSGVFITENGGRNWTPVPTEKPQRWTCGDFLAPGVGALAGENATLATVRQRSIVSSTSPNAGLRGLAALELDRNGRGWLVGEGGLVFHTEDLGQSWQLPTAELPEAVRSGFDWSAVAQFGSHVWIVGSPGSRVLHSADGGRSWTAQITGQALPLHDVTFVDAQHGTAVGALGTILSTSDGGETWQRTHSGGTRAAFLCLYGEAEQIPWELLAQLSGEDGYLGAVELLNRRISSIDTDVASESHQLHEAVVAAGASAGSTTWQFPLGERGIGLTAERLVQAWNEANDGDALGELEEHIVAQIRMWRPEVIFTHAPSTENDDAVDHLLNQVVLRAVEAAGDPTRYSDQVVHWGLNPWRAKKVVAPVLPGQQGTLQDTGPEMLGFWLLLDHIPQQRGRHDFFSGITLHPGGEARRMLGPIEGQTGDMQRVANRHRNLKAILDRLEKEPEASQQLMGGLRPLLNDLDVESSADLLHRLGQKYHRTGRWELAAECYTLLADQAASHPLSDEALVWLLHYWSSGEAAHRMDGDTPQAARKDPEFAAATLRQVMPEPAPGEAPAVQPVASIEPPSASDLANALPGDRANRAAEVGKQIMARDAALFEQPRVRFPLAVAHRKQGYPRQAERYYLSTRRGRPRDAWWMCAEGEHWLANPDAESPKPILDCRMAAGKPRLDGRLIDPMWHSCEQVTLSSPLNEDASWPAVVRLAYDREFLYIAASCREVPGVTYSDAKGPRPRDPDLSKQDRIELYLDIDRDWATAYRLVIDHRGWVAEDCWGDATWNPTWYVAAYRSDGNWHVEAAIPWEELSAKPPQLREAWAVGVQRIVPGTGFQSWSKPGYVGCDCTQGEPHVAYVIGTDEAGYGPNLGPLVIGATLWEIPDDLPAAKFSEQLKNRIASHKQIGSETNAQSRFVIADSKQLYQAGGSMAALESGVLSAVATCGELPSTGRKLWAALASESEPQLDEHPCLAEFDAELPVEAPLEVIERNAQCLGEVFDTEEIRLLRIAATALFPAEFNRRTAEYDSKGTTLSRATIGLIGELLSDIDRGDVSIVCDKHGGRNRYGDVLQFQFPDSWIEVREESRPKSLYRFSSGEQRVEICFRTSGEDHAASALASMTAKYLRELSMAAFNRFWRVHLPELRPTAGYPVDARRFKAAIATVQQELGIDDRLLWRTR</sequence>
<dbReference type="PRINTS" id="PR01041">
    <property type="entry name" value="TRNASYNTHMET"/>
</dbReference>
<dbReference type="InterPro" id="IPR041872">
    <property type="entry name" value="Anticodon_Met"/>
</dbReference>
<feature type="domain" description="Methionyl/Valyl/Leucyl/Isoleucyl-tRNA synthetase anticodon-binding" evidence="9">
    <location>
        <begin position="397"/>
        <end position="495"/>
    </location>
</feature>
<dbReference type="SUPFAM" id="SSF47323">
    <property type="entry name" value="Anticodon-binding domain of a subclass of class I aminoacyl-tRNA synthetases"/>
    <property type="match status" value="1"/>
</dbReference>
<dbReference type="Gene3D" id="3.30.420.10">
    <property type="entry name" value="Ribonuclease H-like superfamily/Ribonuclease H"/>
    <property type="match status" value="2"/>
</dbReference>
<evidence type="ECO:0000259" key="10">
    <source>
        <dbReference type="Pfam" id="PF09334"/>
    </source>
</evidence>
<keyword evidence="5" id="KW-0648">Protein biosynthesis</keyword>
<evidence type="ECO:0000313" key="14">
    <source>
        <dbReference type="Proteomes" id="UP001152797"/>
    </source>
</evidence>
<keyword evidence="4" id="KW-0067">ATP-binding</keyword>
<dbReference type="SUPFAM" id="SSF52374">
    <property type="entry name" value="Nucleotidylyl transferase"/>
    <property type="match status" value="1"/>
</dbReference>
<feature type="domain" description="Carbohydrate-binding" evidence="8">
    <location>
        <begin position="1372"/>
        <end position="1507"/>
    </location>
</feature>